<keyword evidence="2" id="KW-1185">Reference proteome</keyword>
<evidence type="ECO:0000313" key="2">
    <source>
        <dbReference type="Proteomes" id="UP000242660"/>
    </source>
</evidence>
<reference evidence="1 2" key="1">
    <citation type="journal article" date="2017" name="Front. Microbiol.">
        <title>Genome of Ca. Pandoraea novymonadis, an Endosymbiotic Bacterium of the Trypanosomatid Novymonas esmeraldas.</title>
        <authorList>
            <person name="Kostygov A.Y."/>
            <person name="Butenko A."/>
            <person name="Nenarokova A."/>
            <person name="Tashyreva D."/>
            <person name="Flegontov P."/>
            <person name="Lukes J."/>
            <person name="Yurchenko V."/>
        </authorList>
    </citation>
    <scope>NUCLEOTIDE SEQUENCE [LARGE SCALE GENOMIC DNA]</scope>
    <source>
        <strain evidence="1 2">E262</strain>
    </source>
</reference>
<gene>
    <name evidence="1" type="ORF">BZL35_00628</name>
</gene>
<dbReference type="Proteomes" id="UP000242660">
    <property type="component" value="Unassembled WGS sequence"/>
</dbReference>
<protein>
    <submittedName>
        <fullName evidence="1">Uncharacterized protein</fullName>
    </submittedName>
</protein>
<sequence length="56" mass="6141">MAIIDPKKIVTKKFIIPEKSVTSDVIDKVQSVSDCSAKTTVLSQPIAWPFPTGKRP</sequence>
<comment type="caution">
    <text evidence="1">The sequence shown here is derived from an EMBL/GenBank/DDBJ whole genome shotgun (WGS) entry which is preliminary data.</text>
</comment>
<name>A0ABX5FGG8_9BURK</name>
<proteinExistence type="predicted"/>
<evidence type="ECO:0000313" key="1">
    <source>
        <dbReference type="EMBL" id="PSB92386.1"/>
    </source>
</evidence>
<dbReference type="RefSeq" id="WP_181276539.1">
    <property type="nucleotide sequence ID" value="NZ_MUHY01000001.1"/>
</dbReference>
<dbReference type="EMBL" id="MUHY01000001">
    <property type="protein sequence ID" value="PSB92386.1"/>
    <property type="molecule type" value="Genomic_DNA"/>
</dbReference>
<organism evidence="1 2">
    <name type="scientific">Candidatus Pandoraea novymonadis</name>
    <dbReference type="NCBI Taxonomy" id="1808959"/>
    <lineage>
        <taxon>Bacteria</taxon>
        <taxon>Pseudomonadati</taxon>
        <taxon>Pseudomonadota</taxon>
        <taxon>Betaproteobacteria</taxon>
        <taxon>Burkholderiales</taxon>
        <taxon>Burkholderiaceae</taxon>
        <taxon>Pandoraea</taxon>
    </lineage>
</organism>
<accession>A0ABX5FGG8</accession>